<evidence type="ECO:0000313" key="1">
    <source>
        <dbReference type="EMBL" id="CRK92026.1"/>
    </source>
</evidence>
<evidence type="ECO:0000313" key="2">
    <source>
        <dbReference type="Proteomes" id="UP000183832"/>
    </source>
</evidence>
<dbReference type="Proteomes" id="UP000183832">
    <property type="component" value="Unassembled WGS sequence"/>
</dbReference>
<keyword evidence="2" id="KW-1185">Reference proteome</keyword>
<gene>
    <name evidence="1" type="ORF">CLUMA_CG005606</name>
</gene>
<dbReference type="AlphaFoldDB" id="A0A1J1HWW5"/>
<accession>A0A1J1HWW5</accession>
<sequence length="145" mass="17097">MCANITVEWLENPRIWLKVSLPIRCFFNTKNLQTSLPYKVTSAVLERHNFIKLDTICVFPTNPYLRLEQTNQNLKRQICYTELYQGVNNLPICCFSFRLTKLREYSCESFLQCSVAVHHPIEEILFGIVEDVSFRHFAILFVLFL</sequence>
<reference evidence="1 2" key="1">
    <citation type="submission" date="2015-04" db="EMBL/GenBank/DDBJ databases">
        <authorList>
            <person name="Syromyatnikov M.Y."/>
            <person name="Popov V.N."/>
        </authorList>
    </citation>
    <scope>NUCLEOTIDE SEQUENCE [LARGE SCALE GENOMIC DNA]</scope>
</reference>
<organism evidence="1 2">
    <name type="scientific">Clunio marinus</name>
    <dbReference type="NCBI Taxonomy" id="568069"/>
    <lineage>
        <taxon>Eukaryota</taxon>
        <taxon>Metazoa</taxon>
        <taxon>Ecdysozoa</taxon>
        <taxon>Arthropoda</taxon>
        <taxon>Hexapoda</taxon>
        <taxon>Insecta</taxon>
        <taxon>Pterygota</taxon>
        <taxon>Neoptera</taxon>
        <taxon>Endopterygota</taxon>
        <taxon>Diptera</taxon>
        <taxon>Nematocera</taxon>
        <taxon>Chironomoidea</taxon>
        <taxon>Chironomidae</taxon>
        <taxon>Clunio</taxon>
    </lineage>
</organism>
<protein>
    <submittedName>
        <fullName evidence="1">CLUMA_CG005606, isoform A</fullName>
    </submittedName>
</protein>
<dbReference type="EMBL" id="CVRI01000022">
    <property type="protein sequence ID" value="CRK92026.1"/>
    <property type="molecule type" value="Genomic_DNA"/>
</dbReference>
<name>A0A1J1HWW5_9DIPT</name>
<proteinExistence type="predicted"/>